<dbReference type="SUPFAM" id="SSF48576">
    <property type="entry name" value="Terpenoid synthases"/>
    <property type="match status" value="1"/>
</dbReference>
<dbReference type="InterPro" id="IPR000092">
    <property type="entry name" value="Polyprenyl_synt"/>
</dbReference>
<dbReference type="CDD" id="cd00685">
    <property type="entry name" value="Trans_IPPS_HT"/>
    <property type="match status" value="1"/>
</dbReference>
<keyword evidence="4" id="KW-0460">Magnesium</keyword>
<dbReference type="KEGG" id="baqk:QN215_05745"/>
<accession>A0AB39U494</accession>
<name>A0AB39U494_9BIFI</name>
<dbReference type="GO" id="GO:0046872">
    <property type="term" value="F:metal ion binding"/>
    <property type="evidence" value="ECO:0007669"/>
    <property type="project" value="UniProtKB-KW"/>
</dbReference>
<sequence>MTLPDDIPAINHRILELIDRHLRAPAGTHIPQSCADIYDAVVSQGQSSNEGGKRLRARLLLSIYDAITGSRSADRDAVMDVACAIEVFQTGALIHDDIIDNSDLRRGKPSAHLALTSALTRMATSEDHDIALPSAVEHITHIGAGLGIMLGDLLSTASIDIVNDITPHMEHADGILKAFLNMHREVEIGQVLDLAVEHVSLKDPQRLSQASLAVFRWKTASYTTVAPLTIGMLAAGADPHDEAAAIGSDLGTAFQLADDLLDIIGDPARIGKPTGGDIREGKRTVLLSDALSSSSPQDRNYLLNAYTAEQRDDDDVREVTRIFKDSGAIEASRKRISTLWSTVQDAINRTSQKLNFSDEAHHDVIECCSLFIPENLR</sequence>
<dbReference type="GO" id="GO:0004161">
    <property type="term" value="F:dimethylallyltranstransferase activity"/>
    <property type="evidence" value="ECO:0007669"/>
    <property type="project" value="TreeGrafter"/>
</dbReference>
<organism evidence="6">
    <name type="scientific">Bifidobacterium aquikefiricola</name>
    <dbReference type="NCBI Taxonomy" id="3059038"/>
    <lineage>
        <taxon>Bacteria</taxon>
        <taxon>Bacillati</taxon>
        <taxon>Actinomycetota</taxon>
        <taxon>Actinomycetes</taxon>
        <taxon>Bifidobacteriales</taxon>
        <taxon>Bifidobacteriaceae</taxon>
        <taxon>Bifidobacterium</taxon>
    </lineage>
</organism>
<evidence type="ECO:0000313" key="6">
    <source>
        <dbReference type="EMBL" id="XDS43804.1"/>
    </source>
</evidence>
<gene>
    <name evidence="6" type="ORF">QN215_05745</name>
</gene>
<proteinExistence type="inferred from homology"/>
<dbReference type="AlphaFoldDB" id="A0AB39U494"/>
<evidence type="ECO:0000256" key="4">
    <source>
        <dbReference type="ARBA" id="ARBA00022842"/>
    </source>
</evidence>
<evidence type="ECO:0000256" key="1">
    <source>
        <dbReference type="ARBA" id="ARBA00001946"/>
    </source>
</evidence>
<dbReference type="PROSITE" id="PS00444">
    <property type="entry name" value="POLYPRENYL_SYNTHASE_2"/>
    <property type="match status" value="1"/>
</dbReference>
<dbReference type="Gene3D" id="1.10.600.10">
    <property type="entry name" value="Farnesyl Diphosphate Synthase"/>
    <property type="match status" value="1"/>
</dbReference>
<protein>
    <submittedName>
        <fullName evidence="6">Polyprenyl synthetase family protein</fullName>
    </submittedName>
</protein>
<dbReference type="GO" id="GO:0004337">
    <property type="term" value="F:(2E,6E)-farnesyl diphosphate synthase activity"/>
    <property type="evidence" value="ECO:0007669"/>
    <property type="project" value="TreeGrafter"/>
</dbReference>
<evidence type="ECO:0000256" key="2">
    <source>
        <dbReference type="ARBA" id="ARBA00022679"/>
    </source>
</evidence>
<evidence type="ECO:0000256" key="3">
    <source>
        <dbReference type="ARBA" id="ARBA00022723"/>
    </source>
</evidence>
<dbReference type="GO" id="GO:0045337">
    <property type="term" value="P:farnesyl diphosphate biosynthetic process"/>
    <property type="evidence" value="ECO:0007669"/>
    <property type="project" value="TreeGrafter"/>
</dbReference>
<comment type="cofactor">
    <cofactor evidence="1">
        <name>Mg(2+)</name>
        <dbReference type="ChEBI" id="CHEBI:18420"/>
    </cofactor>
</comment>
<dbReference type="Pfam" id="PF00348">
    <property type="entry name" value="polyprenyl_synt"/>
    <property type="match status" value="1"/>
</dbReference>
<dbReference type="PANTHER" id="PTHR11525:SF0">
    <property type="entry name" value="FARNESYL PYROPHOSPHATE SYNTHASE"/>
    <property type="match status" value="1"/>
</dbReference>
<evidence type="ECO:0000256" key="5">
    <source>
        <dbReference type="RuleBase" id="RU004466"/>
    </source>
</evidence>
<dbReference type="GO" id="GO:0005737">
    <property type="term" value="C:cytoplasm"/>
    <property type="evidence" value="ECO:0007669"/>
    <property type="project" value="TreeGrafter"/>
</dbReference>
<keyword evidence="2 5" id="KW-0808">Transferase</keyword>
<dbReference type="InterPro" id="IPR039702">
    <property type="entry name" value="FPS1-like"/>
</dbReference>
<dbReference type="PROSITE" id="PS00723">
    <property type="entry name" value="POLYPRENYL_SYNTHASE_1"/>
    <property type="match status" value="1"/>
</dbReference>
<dbReference type="RefSeq" id="WP_369343397.1">
    <property type="nucleotide sequence ID" value="NZ_CP129674.1"/>
</dbReference>
<dbReference type="SFLD" id="SFLDS00005">
    <property type="entry name" value="Isoprenoid_Synthase_Type_I"/>
    <property type="match status" value="1"/>
</dbReference>
<reference evidence="6" key="1">
    <citation type="submission" date="2023-07" db="EMBL/GenBank/DDBJ databases">
        <title>Bifidobacterium aquikefiriaerophilum sp. nov. and Bifidobacterium eccum sp. nov., isolated from water kefir.</title>
        <authorList>
            <person name="Breselge S."/>
            <person name="Bellassi P."/>
            <person name="Barcenilla C."/>
            <person name="Alvarez-Ordonez A."/>
            <person name="Morelli L."/>
            <person name="Cotter P.D."/>
        </authorList>
    </citation>
    <scope>NUCLEOTIDE SEQUENCE</scope>
    <source>
        <strain evidence="6">WK041_4_12</strain>
    </source>
</reference>
<dbReference type="PANTHER" id="PTHR11525">
    <property type="entry name" value="FARNESYL-PYROPHOSPHATE SYNTHETASE"/>
    <property type="match status" value="1"/>
</dbReference>
<comment type="similarity">
    <text evidence="5">Belongs to the FPP/GGPP synthase family.</text>
</comment>
<keyword evidence="3" id="KW-0479">Metal-binding</keyword>
<dbReference type="InterPro" id="IPR008949">
    <property type="entry name" value="Isoprenoid_synthase_dom_sf"/>
</dbReference>
<dbReference type="InterPro" id="IPR033749">
    <property type="entry name" value="Polyprenyl_synt_CS"/>
</dbReference>
<dbReference type="EMBL" id="CP129674">
    <property type="protein sequence ID" value="XDS43804.1"/>
    <property type="molecule type" value="Genomic_DNA"/>
</dbReference>